<dbReference type="Pfam" id="PF01591">
    <property type="entry name" value="6PF2K"/>
    <property type="match status" value="2"/>
</dbReference>
<comment type="caution">
    <text evidence="6">The sequence shown here is derived from an EMBL/GenBank/DDBJ whole genome shotgun (WGS) entry which is preliminary data.</text>
</comment>
<dbReference type="AlphaFoldDB" id="A0A9W4GJB4"/>
<dbReference type="GO" id="GO:0005829">
    <property type="term" value="C:cytosol"/>
    <property type="evidence" value="ECO:0007669"/>
    <property type="project" value="TreeGrafter"/>
</dbReference>
<dbReference type="InterPro" id="IPR013078">
    <property type="entry name" value="His_Pase_superF_clade-1"/>
</dbReference>
<feature type="region of interest" description="Disordered" evidence="4">
    <location>
        <begin position="1"/>
        <end position="30"/>
    </location>
</feature>
<evidence type="ECO:0000256" key="3">
    <source>
        <dbReference type="PIRSR" id="PIRSR613078-2"/>
    </source>
</evidence>
<protein>
    <submittedName>
        <fullName evidence="6">BgTH12-01232</fullName>
    </submittedName>
</protein>
<dbReference type="Pfam" id="PF00300">
    <property type="entry name" value="His_Phos_1"/>
    <property type="match status" value="1"/>
</dbReference>
<proteinExistence type="predicted"/>
<dbReference type="PANTHER" id="PTHR10606">
    <property type="entry name" value="6-PHOSPHOFRUCTO-2-KINASE/FRUCTOSE-2,6-BISPHOSPHATASE"/>
    <property type="match status" value="1"/>
</dbReference>
<accession>A0A9W4GJB4</accession>
<dbReference type="GO" id="GO:0006003">
    <property type="term" value="P:fructose 2,6-bisphosphate metabolic process"/>
    <property type="evidence" value="ECO:0007669"/>
    <property type="project" value="InterPro"/>
</dbReference>
<evidence type="ECO:0000256" key="1">
    <source>
        <dbReference type="ARBA" id="ARBA00022741"/>
    </source>
</evidence>
<keyword evidence="1" id="KW-0547">Nucleotide-binding</keyword>
<dbReference type="EMBL" id="CAJHIT010000009">
    <property type="protein sequence ID" value="CAD6505745.1"/>
    <property type="molecule type" value="Genomic_DNA"/>
</dbReference>
<evidence type="ECO:0000313" key="7">
    <source>
        <dbReference type="Proteomes" id="UP000683417"/>
    </source>
</evidence>
<feature type="domain" description="6-phosphofructo-2-kinase" evidence="5">
    <location>
        <begin position="145"/>
        <end position="202"/>
    </location>
</feature>
<evidence type="ECO:0000256" key="4">
    <source>
        <dbReference type="SAM" id="MobiDB-lite"/>
    </source>
</evidence>
<feature type="compositionally biased region" description="Polar residues" evidence="4">
    <location>
        <begin position="111"/>
        <end position="120"/>
    </location>
</feature>
<evidence type="ECO:0000313" key="6">
    <source>
        <dbReference type="EMBL" id="CAD6505745.1"/>
    </source>
</evidence>
<dbReference type="CDD" id="cd07067">
    <property type="entry name" value="HP_PGM_like"/>
    <property type="match status" value="1"/>
</dbReference>
<dbReference type="GO" id="GO:0006000">
    <property type="term" value="P:fructose metabolic process"/>
    <property type="evidence" value="ECO:0007669"/>
    <property type="project" value="InterPro"/>
</dbReference>
<dbReference type="SMART" id="SM00855">
    <property type="entry name" value="PGAM"/>
    <property type="match status" value="1"/>
</dbReference>
<dbReference type="InterPro" id="IPR013079">
    <property type="entry name" value="6Phosfructo_kin"/>
</dbReference>
<keyword evidence="2" id="KW-0067">ATP-binding</keyword>
<sequence>MSSSSLVEEVPRRSPPPVTIQHQIHPSDPRTTTLARMSVNHNRTNSTSSNSDGNPSLFLNFVFDSKQKDDSSPTSAAFEYAITYVDTTNSPAMNEEIFSVTTPDSPKLRPTRQNSGSTTPRVRPPATTLNIPGMTRSKISPDGKIAQRDVGAKLVVIMVGLPARGKSYITKKIRRYLSWQQHATKIFNVGNRRRIAAGAGGSTSQQTSIAAGQRPRTNRTASPNTHIDAPTQAAHILLNGVDPLEAIGEESSRMCPVDVIEQSAEFFDPKNEQATNLREQLAMSTLDELLDFLLKENGSVGILDATNSTIERRLNLFRHIKEREPKLNILFIESVCEDEKLLEANMHLKLRGPDYRDKDPESSLADFKRRVAAYESAYVPLGSFEEKHSMQYIKMIDVGRKVVHYALQGFLANGIASYLSTFNLSPRQIWLTRHGKSVDNALGRIGGDSGLTEEGENYATALYNFVDKKRHEWEKDQKDRALDSMRLPQPGDQTPPYPELLGELEAKNFCVWTSMLQRSIQTGKEFDEDENYDVKHWEMLNELHAGSFEGMTYDHIATNYPEEFAKRSKDKLGYIYPGVGGEGYLQVIGRLRDVVREIERIKDHVLIIGHRSVCRVLMAYFMDLQREAIADLDVPLGMLFSIEPKPYGIDFHAYKYNEATFDFDELHDYKHRKTVGPGT</sequence>
<evidence type="ECO:0000259" key="5">
    <source>
        <dbReference type="Pfam" id="PF01591"/>
    </source>
</evidence>
<feature type="compositionally biased region" description="Polar residues" evidence="4">
    <location>
        <begin position="20"/>
        <end position="30"/>
    </location>
</feature>
<dbReference type="Proteomes" id="UP000683417">
    <property type="component" value="Unassembled WGS sequence"/>
</dbReference>
<dbReference type="GO" id="GO:0003873">
    <property type="term" value="F:6-phosphofructo-2-kinase activity"/>
    <property type="evidence" value="ECO:0007669"/>
    <property type="project" value="InterPro"/>
</dbReference>
<dbReference type="GO" id="GO:0005524">
    <property type="term" value="F:ATP binding"/>
    <property type="evidence" value="ECO:0007669"/>
    <property type="project" value="UniProtKB-KW"/>
</dbReference>
<dbReference type="PANTHER" id="PTHR10606:SF32">
    <property type="entry name" value="6-PHOSPHOFRUCTO-2-KINASE 1"/>
    <property type="match status" value="1"/>
</dbReference>
<dbReference type="InterPro" id="IPR003094">
    <property type="entry name" value="6Pfruct_kin"/>
</dbReference>
<reference evidence="6" key="1">
    <citation type="submission" date="2020-10" db="EMBL/GenBank/DDBJ databases">
        <authorList>
            <person name="Muller C M."/>
        </authorList>
    </citation>
    <scope>NUCLEOTIDE SEQUENCE</scope>
    <source>
        <strain evidence="6">THUN-12</strain>
    </source>
</reference>
<feature type="region of interest" description="Disordered" evidence="4">
    <location>
        <begin position="101"/>
        <end position="144"/>
    </location>
</feature>
<gene>
    <name evidence="6" type="ORF">BGTH12_LOCUS7103</name>
</gene>
<feature type="binding site" evidence="3">
    <location>
        <position position="518"/>
    </location>
    <ligand>
        <name>substrate</name>
    </ligand>
</feature>
<evidence type="ECO:0000256" key="2">
    <source>
        <dbReference type="ARBA" id="ARBA00022840"/>
    </source>
</evidence>
<feature type="region of interest" description="Disordered" evidence="4">
    <location>
        <begin position="198"/>
        <end position="226"/>
    </location>
</feature>
<name>A0A9W4GJB4_BLUGR</name>
<organism evidence="6 7">
    <name type="scientific">Blumeria graminis f. sp. triticale</name>
    <dbReference type="NCBI Taxonomy" id="1689686"/>
    <lineage>
        <taxon>Eukaryota</taxon>
        <taxon>Fungi</taxon>
        <taxon>Dikarya</taxon>
        <taxon>Ascomycota</taxon>
        <taxon>Pezizomycotina</taxon>
        <taxon>Leotiomycetes</taxon>
        <taxon>Erysiphales</taxon>
        <taxon>Erysiphaceae</taxon>
        <taxon>Blumeria</taxon>
    </lineage>
</organism>
<dbReference type="PIRSF" id="PIRSF000709">
    <property type="entry name" value="6PFK_2-Ptase"/>
    <property type="match status" value="1"/>
</dbReference>
<feature type="domain" description="6-phosphofructo-2-kinase" evidence="5">
    <location>
        <begin position="261"/>
        <end position="423"/>
    </location>
</feature>